<feature type="non-terminal residue" evidence="1">
    <location>
        <position position="100"/>
    </location>
</feature>
<dbReference type="EMBL" id="GBEZ01010792">
    <property type="protein sequence ID" value="JAC74927.1"/>
    <property type="molecule type" value="Transcribed_RNA"/>
</dbReference>
<gene>
    <name evidence="1" type="ORF">TSPGSL018_24624</name>
</gene>
<reference evidence="1" key="1">
    <citation type="submission" date="2014-05" db="EMBL/GenBank/DDBJ databases">
        <title>The transcriptome of the halophilic microalga Tetraselmis sp. GSL018 isolated from the Great Salt Lake, Utah.</title>
        <authorList>
            <person name="Jinkerson R.E."/>
            <person name="D'Adamo S."/>
            <person name="Posewitz M.C."/>
        </authorList>
    </citation>
    <scope>NUCLEOTIDE SEQUENCE</scope>
    <source>
        <strain evidence="1">GSL018</strain>
    </source>
</reference>
<evidence type="ECO:0000313" key="1">
    <source>
        <dbReference type="EMBL" id="JAC74927.1"/>
    </source>
</evidence>
<sequence length="100" mass="10516">APLHDAIEQARKLGLSMIVVPVPKVVRGEGAFDACRKAVLKAVQELGCETSCLAYAQAEIPLTIGAAQESGKTWADVCRAAELPGGLIAEAAITREDWEA</sequence>
<dbReference type="AlphaFoldDB" id="A0A061RPV1"/>
<organism evidence="1">
    <name type="scientific">Tetraselmis sp. GSL018</name>
    <dbReference type="NCBI Taxonomy" id="582737"/>
    <lineage>
        <taxon>Eukaryota</taxon>
        <taxon>Viridiplantae</taxon>
        <taxon>Chlorophyta</taxon>
        <taxon>core chlorophytes</taxon>
        <taxon>Chlorodendrophyceae</taxon>
        <taxon>Chlorodendrales</taxon>
        <taxon>Chlorodendraceae</taxon>
        <taxon>Tetraselmis</taxon>
    </lineage>
</organism>
<feature type="non-terminal residue" evidence="1">
    <location>
        <position position="1"/>
    </location>
</feature>
<proteinExistence type="predicted"/>
<name>A0A061RPV1_9CHLO</name>
<protein>
    <submittedName>
        <fullName evidence="1">Uncharacterized protein</fullName>
    </submittedName>
</protein>
<accession>A0A061RPV1</accession>